<reference evidence="2" key="1">
    <citation type="submission" date="2017-02" db="UniProtKB">
        <authorList>
            <consortium name="WormBaseParasite"/>
        </authorList>
    </citation>
    <scope>IDENTIFICATION</scope>
</reference>
<protein>
    <submittedName>
        <fullName evidence="2">Transmembrane protein</fullName>
    </submittedName>
</protein>
<name>A0A0N5A9W6_9BILA</name>
<accession>A0A0N5A9W6</accession>
<organism evidence="1 2">
    <name type="scientific">Syphacia muris</name>
    <dbReference type="NCBI Taxonomy" id="451379"/>
    <lineage>
        <taxon>Eukaryota</taxon>
        <taxon>Metazoa</taxon>
        <taxon>Ecdysozoa</taxon>
        <taxon>Nematoda</taxon>
        <taxon>Chromadorea</taxon>
        <taxon>Rhabditida</taxon>
        <taxon>Spirurina</taxon>
        <taxon>Oxyuridomorpha</taxon>
        <taxon>Oxyuroidea</taxon>
        <taxon>Oxyuridae</taxon>
        <taxon>Syphacia</taxon>
    </lineage>
</organism>
<dbReference type="Proteomes" id="UP000046393">
    <property type="component" value="Unplaced"/>
</dbReference>
<keyword evidence="1" id="KW-1185">Reference proteome</keyword>
<evidence type="ECO:0000313" key="1">
    <source>
        <dbReference type="Proteomes" id="UP000046393"/>
    </source>
</evidence>
<sequence>MKKSECNYHGKKFSEAMTMQRLGELSLFVAVRCSFSTIDLIASIRYRFSACVFSVKDVVTVVYRWKQCNAEKRGQESENDD</sequence>
<proteinExistence type="predicted"/>
<dbReference type="WBParaSite" id="SMUV_0000092401-mRNA-1">
    <property type="protein sequence ID" value="SMUV_0000092401-mRNA-1"/>
    <property type="gene ID" value="SMUV_0000092401"/>
</dbReference>
<evidence type="ECO:0000313" key="2">
    <source>
        <dbReference type="WBParaSite" id="SMUV_0000092401-mRNA-1"/>
    </source>
</evidence>
<dbReference type="AlphaFoldDB" id="A0A0N5A9W6"/>